<comment type="catalytic activity">
    <reaction evidence="1">
        <text>ATP + protein L-histidine = ADP + protein N-phospho-L-histidine.</text>
        <dbReference type="EC" id="2.7.13.3"/>
    </reaction>
</comment>
<evidence type="ECO:0000256" key="2">
    <source>
        <dbReference type="ARBA" id="ARBA00012438"/>
    </source>
</evidence>
<dbReference type="PANTHER" id="PTHR42878">
    <property type="entry name" value="TWO-COMPONENT HISTIDINE KINASE"/>
    <property type="match status" value="1"/>
</dbReference>
<protein>
    <recommendedName>
        <fullName evidence="2">histidine kinase</fullName>
        <ecNumber evidence="2">2.7.13.3</ecNumber>
    </recommendedName>
</protein>
<dbReference type="AlphaFoldDB" id="A0A853JIM2"/>
<feature type="domain" description="Histidine kinase" evidence="7">
    <location>
        <begin position="164"/>
        <end position="373"/>
    </location>
</feature>
<dbReference type="InterPro" id="IPR050351">
    <property type="entry name" value="BphY/WalK/GraS-like"/>
</dbReference>
<evidence type="ECO:0000313" key="9">
    <source>
        <dbReference type="Proteomes" id="UP000578091"/>
    </source>
</evidence>
<feature type="transmembrane region" description="Helical" evidence="6">
    <location>
        <begin position="104"/>
        <end position="122"/>
    </location>
</feature>
<keyword evidence="6" id="KW-0472">Membrane</keyword>
<sequence>MPPRTRLNLRRWLQDASRARLWAIAGGLALAALLLSAERSSILERDDGGRDLATAAATAIAAGAPGDEPGTPLPASARAQAETRAALPAPGGDAIARAREHRRIWVQGVIAALALLLLCGLYDASRRPRGGRSGPSGTPPGDTDAASLPQAGAGSPRQSDMLMLAGSRMRQPLHALSLFAGSLDRDALPAQRQALRGLEASVREIAGVIDEVEQISRLLRHEAPIARAALPVGEAFDRLRPLAVRVARDHGIDVHWRAGRLQVHSDPALACMLLRALVGHAVRHARHRVLVAARPASGRVHVQVRDDGVALELAGVASPLEALLQRAQEGDDRDAGLELAVGAGIVDVLGLEIRARSAREYGNTVTVDFPRAGATAATRPDDATALSLALLESEARQGRRTQSRLPDAPKAARAGDARSGHGHAAPAPEHAAPVPGSAGTRRP</sequence>
<keyword evidence="9" id="KW-1185">Reference proteome</keyword>
<dbReference type="GO" id="GO:0030295">
    <property type="term" value="F:protein kinase activator activity"/>
    <property type="evidence" value="ECO:0007669"/>
    <property type="project" value="TreeGrafter"/>
</dbReference>
<dbReference type="InterPro" id="IPR036890">
    <property type="entry name" value="HATPase_C_sf"/>
</dbReference>
<dbReference type="PROSITE" id="PS50109">
    <property type="entry name" value="HIS_KIN"/>
    <property type="match status" value="1"/>
</dbReference>
<dbReference type="GO" id="GO:0007234">
    <property type="term" value="P:osmosensory signaling via phosphorelay pathway"/>
    <property type="evidence" value="ECO:0007669"/>
    <property type="project" value="TreeGrafter"/>
</dbReference>
<dbReference type="RefSeq" id="WP_180680345.1">
    <property type="nucleotide sequence ID" value="NZ_JACCKA010000094.1"/>
</dbReference>
<gene>
    <name evidence="8" type="ORF">H0E84_19605</name>
</gene>
<feature type="compositionally biased region" description="Low complexity" evidence="5">
    <location>
        <begin position="422"/>
        <end position="436"/>
    </location>
</feature>
<reference evidence="8 9" key="1">
    <citation type="submission" date="2020-07" db="EMBL/GenBank/DDBJ databases">
        <title>Luteimonas sp. SJ-92.</title>
        <authorList>
            <person name="Huang X.-X."/>
            <person name="Xu L."/>
            <person name="Sun J.-Q."/>
        </authorList>
    </citation>
    <scope>NUCLEOTIDE SEQUENCE [LARGE SCALE GENOMIC DNA]</scope>
    <source>
        <strain evidence="8 9">SJ-92</strain>
    </source>
</reference>
<dbReference type="Proteomes" id="UP000578091">
    <property type="component" value="Unassembled WGS sequence"/>
</dbReference>
<organism evidence="8 9">
    <name type="scientific">Luteimonas salinisoli</name>
    <dbReference type="NCBI Taxonomy" id="2752307"/>
    <lineage>
        <taxon>Bacteria</taxon>
        <taxon>Pseudomonadati</taxon>
        <taxon>Pseudomonadota</taxon>
        <taxon>Gammaproteobacteria</taxon>
        <taxon>Lysobacterales</taxon>
        <taxon>Lysobacteraceae</taxon>
        <taxon>Luteimonas</taxon>
    </lineage>
</organism>
<feature type="compositionally biased region" description="Low complexity" evidence="5">
    <location>
        <begin position="74"/>
        <end position="90"/>
    </location>
</feature>
<keyword evidence="6" id="KW-1133">Transmembrane helix</keyword>
<keyword evidence="6" id="KW-0812">Transmembrane</keyword>
<accession>A0A853JIM2</accession>
<evidence type="ECO:0000256" key="1">
    <source>
        <dbReference type="ARBA" id="ARBA00000085"/>
    </source>
</evidence>
<keyword evidence="4 8" id="KW-0418">Kinase</keyword>
<dbReference type="PANTHER" id="PTHR42878:SF14">
    <property type="entry name" value="OSMOLARITY TWO-COMPONENT SYSTEM PROTEIN SSK1"/>
    <property type="match status" value="1"/>
</dbReference>
<dbReference type="EC" id="2.7.13.3" evidence="2"/>
<comment type="caution">
    <text evidence="8">The sequence shown here is derived from an EMBL/GenBank/DDBJ whole genome shotgun (WGS) entry which is preliminary data.</text>
</comment>
<evidence type="ECO:0000256" key="4">
    <source>
        <dbReference type="ARBA" id="ARBA00022777"/>
    </source>
</evidence>
<evidence type="ECO:0000256" key="3">
    <source>
        <dbReference type="ARBA" id="ARBA00022679"/>
    </source>
</evidence>
<evidence type="ECO:0000256" key="5">
    <source>
        <dbReference type="SAM" id="MobiDB-lite"/>
    </source>
</evidence>
<dbReference type="GO" id="GO:0004673">
    <property type="term" value="F:protein histidine kinase activity"/>
    <property type="evidence" value="ECO:0007669"/>
    <property type="project" value="UniProtKB-EC"/>
</dbReference>
<dbReference type="EMBL" id="JACCKA010000094">
    <property type="protein sequence ID" value="NZA28584.1"/>
    <property type="molecule type" value="Genomic_DNA"/>
</dbReference>
<dbReference type="InterPro" id="IPR005467">
    <property type="entry name" value="His_kinase_dom"/>
</dbReference>
<feature type="region of interest" description="Disordered" evidence="5">
    <location>
        <begin position="61"/>
        <end position="90"/>
    </location>
</feature>
<name>A0A853JIM2_9GAMM</name>
<evidence type="ECO:0000259" key="7">
    <source>
        <dbReference type="PROSITE" id="PS50109"/>
    </source>
</evidence>
<proteinExistence type="predicted"/>
<feature type="region of interest" description="Disordered" evidence="5">
    <location>
        <begin position="393"/>
        <end position="443"/>
    </location>
</feature>
<dbReference type="SUPFAM" id="SSF55874">
    <property type="entry name" value="ATPase domain of HSP90 chaperone/DNA topoisomerase II/histidine kinase"/>
    <property type="match status" value="1"/>
</dbReference>
<feature type="transmembrane region" description="Helical" evidence="6">
    <location>
        <begin position="21"/>
        <end position="37"/>
    </location>
</feature>
<dbReference type="GO" id="GO:0000156">
    <property type="term" value="F:phosphorelay response regulator activity"/>
    <property type="evidence" value="ECO:0007669"/>
    <property type="project" value="TreeGrafter"/>
</dbReference>
<dbReference type="Gene3D" id="3.30.565.10">
    <property type="entry name" value="Histidine kinase-like ATPase, C-terminal domain"/>
    <property type="match status" value="1"/>
</dbReference>
<feature type="region of interest" description="Disordered" evidence="5">
    <location>
        <begin position="128"/>
        <end position="158"/>
    </location>
</feature>
<evidence type="ECO:0000256" key="6">
    <source>
        <dbReference type="SAM" id="Phobius"/>
    </source>
</evidence>
<keyword evidence="3" id="KW-0808">Transferase</keyword>
<evidence type="ECO:0000313" key="8">
    <source>
        <dbReference type="EMBL" id="NZA28584.1"/>
    </source>
</evidence>